<dbReference type="RefSeq" id="WP_207688027.1">
    <property type="nucleotide sequence ID" value="NZ_CP061799.1"/>
</dbReference>
<name>A0A975GI13_9BACT</name>
<reference evidence="2" key="1">
    <citation type="journal article" date="2021" name="Microb. Physiol.">
        <title>Proteogenomic Insights into the Physiology of Marine, Sulfate-Reducing, Filamentous Desulfonema limicola and Desulfonema magnum.</title>
        <authorList>
            <person name="Schnaars V."/>
            <person name="Wohlbrand L."/>
            <person name="Scheve S."/>
            <person name="Hinrichs C."/>
            <person name="Reinhardt R."/>
            <person name="Rabus R."/>
        </authorList>
    </citation>
    <scope>NUCLEOTIDE SEQUENCE</scope>
    <source>
        <strain evidence="2">5ac10</strain>
    </source>
</reference>
<evidence type="ECO:0000313" key="3">
    <source>
        <dbReference type="Proteomes" id="UP000663720"/>
    </source>
</evidence>
<proteinExistence type="predicted"/>
<dbReference type="InterPro" id="IPR029060">
    <property type="entry name" value="PIN-like_dom_sf"/>
</dbReference>
<feature type="domain" description="PIN" evidence="1">
    <location>
        <begin position="33"/>
        <end position="124"/>
    </location>
</feature>
<dbReference type="InterPro" id="IPR002716">
    <property type="entry name" value="PIN_dom"/>
</dbReference>
<dbReference type="SUPFAM" id="SSF88723">
    <property type="entry name" value="PIN domain-like"/>
    <property type="match status" value="1"/>
</dbReference>
<evidence type="ECO:0000313" key="2">
    <source>
        <dbReference type="EMBL" id="QTA82062.1"/>
    </source>
</evidence>
<dbReference type="Proteomes" id="UP000663720">
    <property type="component" value="Chromosome"/>
</dbReference>
<evidence type="ECO:0000259" key="1">
    <source>
        <dbReference type="Pfam" id="PF01850"/>
    </source>
</evidence>
<organism evidence="2 3">
    <name type="scientific">Desulfonema limicola</name>
    <dbReference type="NCBI Taxonomy" id="45656"/>
    <lineage>
        <taxon>Bacteria</taxon>
        <taxon>Pseudomonadati</taxon>
        <taxon>Thermodesulfobacteriota</taxon>
        <taxon>Desulfobacteria</taxon>
        <taxon>Desulfobacterales</taxon>
        <taxon>Desulfococcaceae</taxon>
        <taxon>Desulfonema</taxon>
    </lineage>
</organism>
<dbReference type="EMBL" id="CP061799">
    <property type="protein sequence ID" value="QTA82062.1"/>
    <property type="molecule type" value="Genomic_DNA"/>
</dbReference>
<dbReference type="KEGG" id="dli:dnl_44260"/>
<protein>
    <submittedName>
        <fullName evidence="2">PIN domain-containing protein</fullName>
    </submittedName>
</protein>
<gene>
    <name evidence="2" type="ORF">dnl_44260</name>
</gene>
<dbReference type="AlphaFoldDB" id="A0A975GI13"/>
<dbReference type="Gene3D" id="3.40.50.1010">
    <property type="entry name" value="5'-nuclease"/>
    <property type="match status" value="1"/>
</dbReference>
<dbReference type="Pfam" id="PF01850">
    <property type="entry name" value="PIN"/>
    <property type="match status" value="1"/>
</dbReference>
<keyword evidence="3" id="KW-1185">Reference proteome</keyword>
<sequence>MKIYLDNCSIQRPLDDRSQLRIAVESEIILNILALIESEKIDLLSSEILVYEANKISNIFRKEFTLKVLSKRTEFAELDDMIENRSKEFTNSGIKPVDALHLASAEKMEADFFCTCDDKFLKKAVKIKDLRIKAVSIFELLKEIEK</sequence>
<accession>A0A975GI13</accession>